<proteinExistence type="predicted"/>
<dbReference type="EMBL" id="CP049074">
    <property type="protein sequence ID" value="QKR00356.1"/>
    <property type="molecule type" value="Genomic_DNA"/>
</dbReference>
<dbReference type="PANTHER" id="PTHR40730:SF4">
    <property type="entry name" value="TRANSCRIPTIONAL REGULATOR"/>
    <property type="match status" value="1"/>
</dbReference>
<reference evidence="2 3" key="1">
    <citation type="submission" date="2020-02" db="EMBL/GenBank/DDBJ databases">
        <title>Comparative genome analysis reveals the metabolism and evolution of the thermophilic archaeal genus Metallosphaera.</title>
        <authorList>
            <person name="Jiang C."/>
        </authorList>
    </citation>
    <scope>NUCLEOTIDE SEQUENCE [LARGE SCALE GENOMIC DNA]</scope>
    <source>
        <strain evidence="2 3">Ric-A</strain>
    </source>
</reference>
<evidence type="ECO:0000259" key="1">
    <source>
        <dbReference type="Pfam" id="PF10120"/>
    </source>
</evidence>
<gene>
    <name evidence="2" type="ORF">GWK48_08190</name>
</gene>
<dbReference type="Pfam" id="PF10120">
    <property type="entry name" value="ThiN"/>
    <property type="match status" value="1"/>
</dbReference>
<dbReference type="PANTHER" id="PTHR40730">
    <property type="entry name" value="TRANSCRIPTIONAL REGULATOR PROTEIN-LIKE PROTEIN"/>
    <property type="match status" value="1"/>
</dbReference>
<feature type="domain" description="Thiamine-phosphate synthase ThiN" evidence="1">
    <location>
        <begin position="12"/>
        <end position="173"/>
    </location>
</feature>
<dbReference type="AlphaFoldDB" id="A0A6N0NU89"/>
<protein>
    <submittedName>
        <fullName evidence="2">Phosphomethylpyrimidine kinase</fullName>
    </submittedName>
</protein>
<dbReference type="GeneID" id="55641919"/>
<dbReference type="Proteomes" id="UP000509301">
    <property type="component" value="Chromosome"/>
</dbReference>
<dbReference type="KEGG" id="mten:GWK48_08190"/>
<evidence type="ECO:0000313" key="2">
    <source>
        <dbReference type="EMBL" id="QKR00356.1"/>
    </source>
</evidence>
<keyword evidence="2" id="KW-0808">Transferase</keyword>
<dbReference type="InterPro" id="IPR036409">
    <property type="entry name" value="Aldolase_II/adducin_N_sf"/>
</dbReference>
<dbReference type="Gene3D" id="3.40.225.10">
    <property type="entry name" value="Class II aldolase/adducin N-terminal domain"/>
    <property type="match status" value="1"/>
</dbReference>
<evidence type="ECO:0000313" key="3">
    <source>
        <dbReference type="Proteomes" id="UP000509301"/>
    </source>
</evidence>
<dbReference type="RefSeq" id="WP_174631267.1">
    <property type="nucleotide sequence ID" value="NZ_CP049074.1"/>
</dbReference>
<dbReference type="GO" id="GO:0016301">
    <property type="term" value="F:kinase activity"/>
    <property type="evidence" value="ECO:0007669"/>
    <property type="project" value="UniProtKB-KW"/>
</dbReference>
<sequence length="183" mass="20856">MEEQERREVLTELQDALKVFSSNERSYLLIPEVRTNLGYAVNGAKNVFDVAAVPGRVSVAFQRILYCLPPAFGASDHIARVILTAMEFDQRMRSAMNVIFHPKFLTLNPYVFDRASESTSDKQVERRTMNFMVRKAFEETGAIPELIVDKGDFGKEPGTFILGRNPKEVVERAFHLLSLIEER</sequence>
<organism evidence="2 3">
    <name type="scientific">Metallosphaera tengchongensis</name>
    <dbReference type="NCBI Taxonomy" id="1532350"/>
    <lineage>
        <taxon>Archaea</taxon>
        <taxon>Thermoproteota</taxon>
        <taxon>Thermoprotei</taxon>
        <taxon>Sulfolobales</taxon>
        <taxon>Sulfolobaceae</taxon>
        <taxon>Metallosphaera</taxon>
    </lineage>
</organism>
<dbReference type="InterPro" id="IPR019293">
    <property type="entry name" value="ThiN"/>
</dbReference>
<accession>A0A6N0NU89</accession>
<keyword evidence="3" id="KW-1185">Reference proteome</keyword>
<dbReference type="SUPFAM" id="SSF53639">
    <property type="entry name" value="AraD/HMP-PK domain-like"/>
    <property type="match status" value="1"/>
</dbReference>
<name>A0A6N0NU89_9CREN</name>
<keyword evidence="2" id="KW-0418">Kinase</keyword>
<dbReference type="OrthoDB" id="26806at2157"/>